<feature type="binding site" evidence="12">
    <location>
        <position position="117"/>
    </location>
    <ligand>
        <name>Fe cation</name>
        <dbReference type="ChEBI" id="CHEBI:24875"/>
        <label>1</label>
    </ligand>
</feature>
<comment type="cofactor">
    <cofactor evidence="12">
        <name>Fe(3+)</name>
        <dbReference type="ChEBI" id="CHEBI:29034"/>
    </cofactor>
    <text evidence="12">Binds 1 Fe(3+) ion per subunit. The iron ion 1 is coordinated via 4 cysteine residues.</text>
</comment>
<evidence type="ECO:0000313" key="16">
    <source>
        <dbReference type="Proteomes" id="UP000665020"/>
    </source>
</evidence>
<dbReference type="EC" id="1.15.1.2" evidence="3"/>
<accession>A0A8A7KKT4</accession>
<feature type="binding site" evidence="12">
    <location>
        <position position="29"/>
    </location>
    <ligand>
        <name>Fe cation</name>
        <dbReference type="ChEBI" id="CHEBI:24875"/>
        <label>1</label>
    </ligand>
</feature>
<comment type="cofactor">
    <cofactor evidence="1">
        <name>Cu(2+)</name>
        <dbReference type="ChEBI" id="CHEBI:29036"/>
    </cofactor>
</comment>
<evidence type="ECO:0000256" key="1">
    <source>
        <dbReference type="ARBA" id="ARBA00001973"/>
    </source>
</evidence>
<dbReference type="InterPro" id="IPR051233">
    <property type="entry name" value="Desulfoferrodoxin_SOR"/>
</dbReference>
<keyword evidence="16" id="KW-1185">Reference proteome</keyword>
<feature type="binding site" evidence="12">
    <location>
        <position position="69"/>
    </location>
    <ligand>
        <name>Fe cation</name>
        <dbReference type="ChEBI" id="CHEBI:24875"/>
        <label>2</label>
        <note>catalytic</note>
    </ligand>
</feature>
<dbReference type="CDD" id="cd00974">
    <property type="entry name" value="DSRD"/>
    <property type="match status" value="1"/>
</dbReference>
<dbReference type="PANTHER" id="PTHR36541">
    <property type="entry name" value="SUPEROXIDE REDUCTASE-RELATED"/>
    <property type="match status" value="1"/>
</dbReference>
<dbReference type="InterPro" id="IPR036073">
    <property type="entry name" value="Desulfoferrodoxin_Fe-bd_dom_sf"/>
</dbReference>
<keyword evidence="5" id="KW-0813">Transport</keyword>
<dbReference type="InterPro" id="IPR004793">
    <property type="entry name" value="Desulfoferrodoxin_rbo"/>
</dbReference>
<feature type="domain" description="Desulfoferrodoxin N-terminal" evidence="14">
    <location>
        <begin position="5"/>
        <end position="37"/>
    </location>
</feature>
<evidence type="ECO:0000256" key="5">
    <source>
        <dbReference type="ARBA" id="ARBA00022448"/>
    </source>
</evidence>
<evidence type="ECO:0000256" key="2">
    <source>
        <dbReference type="ARBA" id="ARBA00005941"/>
    </source>
</evidence>
<dbReference type="Gene3D" id="2.20.28.100">
    <property type="entry name" value="Desulphoferrodoxin, N-terminal domain"/>
    <property type="match status" value="1"/>
</dbReference>
<evidence type="ECO:0000256" key="12">
    <source>
        <dbReference type="PIRSR" id="PIRSR604793-1"/>
    </source>
</evidence>
<proteinExistence type="inferred from homology"/>
<dbReference type="GO" id="GO:0019430">
    <property type="term" value="P:removal of superoxide radicals"/>
    <property type="evidence" value="ECO:0007669"/>
    <property type="project" value="InterPro"/>
</dbReference>
<dbReference type="AlphaFoldDB" id="A0A8A7KKT4"/>
<feature type="binding site" evidence="12">
    <location>
        <position position="30"/>
    </location>
    <ligand>
        <name>Fe cation</name>
        <dbReference type="ChEBI" id="CHEBI:24875"/>
        <label>1</label>
    </ligand>
</feature>
<dbReference type="EMBL" id="CP046640">
    <property type="protein sequence ID" value="QTL98694.1"/>
    <property type="molecule type" value="Genomic_DNA"/>
</dbReference>
<comment type="catalytic activity">
    <reaction evidence="11">
        <text>reduced [rubredoxin] + superoxide + 2 H(+) = oxidized [rubredoxin] + H2O2</text>
        <dbReference type="Rhea" id="RHEA:21324"/>
        <dbReference type="Rhea" id="RHEA-COMP:10302"/>
        <dbReference type="Rhea" id="RHEA-COMP:10303"/>
        <dbReference type="ChEBI" id="CHEBI:15378"/>
        <dbReference type="ChEBI" id="CHEBI:16240"/>
        <dbReference type="ChEBI" id="CHEBI:18421"/>
        <dbReference type="ChEBI" id="CHEBI:29033"/>
        <dbReference type="ChEBI" id="CHEBI:29034"/>
        <dbReference type="EC" id="1.15.1.2"/>
    </reaction>
</comment>
<feature type="binding site" evidence="12">
    <location>
        <position position="75"/>
    </location>
    <ligand>
        <name>Fe cation</name>
        <dbReference type="ChEBI" id="CHEBI:24875"/>
        <label>2</label>
        <note>catalytic</note>
    </ligand>
</feature>
<organism evidence="15 16">
    <name type="scientific">Iocasia fonsfrigidae</name>
    <dbReference type="NCBI Taxonomy" id="2682810"/>
    <lineage>
        <taxon>Bacteria</taxon>
        <taxon>Bacillati</taxon>
        <taxon>Bacillota</taxon>
        <taxon>Clostridia</taxon>
        <taxon>Halanaerobiales</taxon>
        <taxon>Halanaerobiaceae</taxon>
        <taxon>Iocasia</taxon>
    </lineage>
</organism>
<evidence type="ECO:0000256" key="10">
    <source>
        <dbReference type="ARBA" id="ARBA00031398"/>
    </source>
</evidence>
<dbReference type="KEGG" id="ifn:GM661_12325"/>
<evidence type="ECO:0000256" key="3">
    <source>
        <dbReference type="ARBA" id="ARBA00012679"/>
    </source>
</evidence>
<evidence type="ECO:0000256" key="9">
    <source>
        <dbReference type="ARBA" id="ARBA00024690"/>
    </source>
</evidence>
<evidence type="ECO:0000256" key="11">
    <source>
        <dbReference type="ARBA" id="ARBA00047448"/>
    </source>
</evidence>
<feature type="binding site" evidence="12">
    <location>
        <position position="120"/>
    </location>
    <ligand>
        <name>Fe cation</name>
        <dbReference type="ChEBI" id="CHEBI:24875"/>
        <label>1</label>
    </ligand>
</feature>
<comment type="similarity">
    <text evidence="2">Belongs to the desulfoferrodoxin family.</text>
</comment>
<sequence>MTKLRELYKCDVCGNVVEITHEGAPALVCCGEDMKKLIPKTEDTGGEKHLPVLEETDNGILVKVGDIAHPMEDEHFIKFIEVLTGDKVIRAELKPGNNPEAEFKIDKSEVKAVREYCTIHGLWENK</sequence>
<dbReference type="GO" id="GO:0005506">
    <property type="term" value="F:iron ion binding"/>
    <property type="evidence" value="ECO:0007669"/>
    <property type="project" value="InterPro"/>
</dbReference>
<reference evidence="15" key="1">
    <citation type="submission" date="2019-12" db="EMBL/GenBank/DDBJ databases">
        <authorList>
            <person name="zhang j."/>
            <person name="sun C.M."/>
        </authorList>
    </citation>
    <scope>NUCLEOTIDE SEQUENCE</scope>
    <source>
        <strain evidence="15">NS-1</strain>
    </source>
</reference>
<feature type="binding site" evidence="12">
    <location>
        <position position="13"/>
    </location>
    <ligand>
        <name>Fe cation</name>
        <dbReference type="ChEBI" id="CHEBI:24875"/>
        <label>1</label>
    </ligand>
</feature>
<evidence type="ECO:0000256" key="4">
    <source>
        <dbReference type="ARBA" id="ARBA00014839"/>
    </source>
</evidence>
<dbReference type="SUPFAM" id="SSF49367">
    <property type="entry name" value="Superoxide reductase-like"/>
    <property type="match status" value="1"/>
</dbReference>
<dbReference type="NCBIfam" id="TIGR00320">
    <property type="entry name" value="dfx_rbo"/>
    <property type="match status" value="1"/>
</dbReference>
<dbReference type="Pfam" id="PF06397">
    <property type="entry name" value="Desulfoferrod_N"/>
    <property type="match status" value="1"/>
</dbReference>
<feature type="binding site" evidence="12">
    <location>
        <position position="49"/>
    </location>
    <ligand>
        <name>Fe cation</name>
        <dbReference type="ChEBI" id="CHEBI:24875"/>
        <label>2</label>
        <note>catalytic</note>
    </ligand>
</feature>
<dbReference type="InterPro" id="IPR002742">
    <property type="entry name" value="Desulfoferrodoxin_Fe-bd_dom"/>
</dbReference>
<dbReference type="InterPro" id="IPR038094">
    <property type="entry name" value="Desulfoferrodoxin_N_sf"/>
</dbReference>
<dbReference type="SUPFAM" id="SSF57802">
    <property type="entry name" value="Rubredoxin-like"/>
    <property type="match status" value="1"/>
</dbReference>
<gene>
    <name evidence="15" type="ORF">GM661_12325</name>
</gene>
<dbReference type="NCBIfam" id="TIGR00332">
    <property type="entry name" value="neela_ferrous"/>
    <property type="match status" value="1"/>
</dbReference>
<protein>
    <recommendedName>
        <fullName evidence="4">Desulfoferrodoxin</fullName>
        <ecNumber evidence="3">1.15.1.2</ecNumber>
    </recommendedName>
    <alternativeName>
        <fullName evidence="10">Superoxide reductase</fullName>
    </alternativeName>
</protein>
<evidence type="ECO:0000256" key="7">
    <source>
        <dbReference type="ARBA" id="ARBA00022982"/>
    </source>
</evidence>
<evidence type="ECO:0000259" key="14">
    <source>
        <dbReference type="Pfam" id="PF06397"/>
    </source>
</evidence>
<comment type="function">
    <text evidence="9">Catalyzes the one-electron reduction of superoxide anion radical to hydrogen peroxide at a nonheme ferrous iron center. Plays a fundamental role in case of oxidative stress via its superoxide detoxification activity.</text>
</comment>
<dbReference type="Proteomes" id="UP000665020">
    <property type="component" value="Chromosome"/>
</dbReference>
<name>A0A8A7KKT4_9FIRM</name>
<evidence type="ECO:0000259" key="13">
    <source>
        <dbReference type="Pfam" id="PF01880"/>
    </source>
</evidence>
<dbReference type="PANTHER" id="PTHR36541:SF1">
    <property type="entry name" value="SUPEROXIDE REDUCTASE-RELATED"/>
    <property type="match status" value="1"/>
</dbReference>
<evidence type="ECO:0000313" key="15">
    <source>
        <dbReference type="EMBL" id="QTL98694.1"/>
    </source>
</evidence>
<keyword evidence="7" id="KW-0249">Electron transport</keyword>
<dbReference type="InterPro" id="IPR004462">
    <property type="entry name" value="Desulfoferrodoxin_N"/>
</dbReference>
<feature type="domain" description="Desulfoferrodoxin ferrous iron-binding" evidence="13">
    <location>
        <begin position="43"/>
        <end position="125"/>
    </location>
</feature>
<dbReference type="Pfam" id="PF01880">
    <property type="entry name" value="Desulfoferrodox"/>
    <property type="match status" value="1"/>
</dbReference>
<evidence type="ECO:0000256" key="6">
    <source>
        <dbReference type="ARBA" id="ARBA00022723"/>
    </source>
</evidence>
<dbReference type="GO" id="GO:0050605">
    <property type="term" value="F:superoxide reductase activity"/>
    <property type="evidence" value="ECO:0007669"/>
    <property type="project" value="UniProtKB-EC"/>
</dbReference>
<keyword evidence="8 12" id="KW-0408">Iron</keyword>
<feature type="binding site" evidence="12">
    <location>
        <position position="10"/>
    </location>
    <ligand>
        <name>Fe cation</name>
        <dbReference type="ChEBI" id="CHEBI:24875"/>
        <label>1</label>
    </ligand>
</feature>
<dbReference type="NCBIfam" id="TIGR00319">
    <property type="entry name" value="desulf_FeS4"/>
    <property type="match status" value="1"/>
</dbReference>
<evidence type="ECO:0000256" key="8">
    <source>
        <dbReference type="ARBA" id="ARBA00023004"/>
    </source>
</evidence>
<dbReference type="Gene3D" id="2.60.40.730">
    <property type="entry name" value="SOR catalytic domain"/>
    <property type="match status" value="1"/>
</dbReference>
<dbReference type="RefSeq" id="WP_230867099.1">
    <property type="nucleotide sequence ID" value="NZ_CP046640.1"/>
</dbReference>
<keyword evidence="6 12" id="KW-0479">Metal-binding</keyword>
<comment type="cofactor">
    <cofactor evidence="12">
        <name>Fe(2+)</name>
        <dbReference type="ChEBI" id="CHEBI:29033"/>
    </cofactor>
    <text evidence="12">Binds 1 Fe(2+) ion per subunit. The iron ion 2 is coordinated via four histidines and one cysteine residue.</text>
</comment>